<evidence type="ECO:0000313" key="1">
    <source>
        <dbReference type="EMBL" id="PCG73499.1"/>
    </source>
</evidence>
<dbReference type="AlphaFoldDB" id="A0A2A4JNW8"/>
<accession>A0A2A4JNW8</accession>
<dbReference type="Pfam" id="PF14473">
    <property type="entry name" value="RD3"/>
    <property type="match status" value="1"/>
</dbReference>
<name>A0A2A4JNW8_HELVI</name>
<dbReference type="EMBL" id="NWSH01000933">
    <property type="protein sequence ID" value="PCG73499.1"/>
    <property type="molecule type" value="Genomic_DNA"/>
</dbReference>
<sequence length="149" mass="17225">MVSAENSFSPTDLFHYAEMLLKESKLREANIQHNSNNYSWLSSRTGQNEDWKINKELNRLKPMIQKLSSENCAKIAVKLDSMTEEVELSSTAVLNIFRKLLEEQTNIQLMDKNVIKAKERGLKKNRFNKVHPVLVPDGRQPTVSFILYT</sequence>
<proteinExistence type="predicted"/>
<organism evidence="1">
    <name type="scientific">Heliothis virescens</name>
    <name type="common">Tobacco budworm moth</name>
    <dbReference type="NCBI Taxonomy" id="7102"/>
    <lineage>
        <taxon>Eukaryota</taxon>
        <taxon>Metazoa</taxon>
        <taxon>Ecdysozoa</taxon>
        <taxon>Arthropoda</taxon>
        <taxon>Hexapoda</taxon>
        <taxon>Insecta</taxon>
        <taxon>Pterygota</taxon>
        <taxon>Neoptera</taxon>
        <taxon>Endopterygota</taxon>
        <taxon>Lepidoptera</taxon>
        <taxon>Glossata</taxon>
        <taxon>Ditrysia</taxon>
        <taxon>Noctuoidea</taxon>
        <taxon>Noctuidae</taxon>
        <taxon>Heliothinae</taxon>
        <taxon>Heliothis</taxon>
    </lineage>
</organism>
<gene>
    <name evidence="1" type="ORF">B5V51_14771</name>
</gene>
<reference evidence="1" key="1">
    <citation type="submission" date="2017-09" db="EMBL/GenBank/DDBJ databases">
        <title>Contemporary evolution of a Lepidopteran species, Heliothis virescens, in response to modern agricultural practices.</title>
        <authorList>
            <person name="Fritz M.L."/>
            <person name="Deyonke A.M."/>
            <person name="Papanicolaou A."/>
            <person name="Micinski S."/>
            <person name="Westbrook J."/>
            <person name="Gould F."/>
        </authorList>
    </citation>
    <scope>NUCLEOTIDE SEQUENCE [LARGE SCALE GENOMIC DNA]</scope>
    <source>
        <strain evidence="1">HvINT-</strain>
        <tissue evidence="1">Whole body</tissue>
    </source>
</reference>
<protein>
    <submittedName>
        <fullName evidence="1">Uncharacterized protein</fullName>
    </submittedName>
</protein>
<dbReference type="InterPro" id="IPR028092">
    <property type="entry name" value="RD3"/>
</dbReference>
<comment type="caution">
    <text evidence="1">The sequence shown here is derived from an EMBL/GenBank/DDBJ whole genome shotgun (WGS) entry which is preliminary data.</text>
</comment>